<dbReference type="AlphaFoldDB" id="A0A0B2URJ8"/>
<evidence type="ECO:0000313" key="2">
    <source>
        <dbReference type="Proteomes" id="UP000031036"/>
    </source>
</evidence>
<dbReference type="STRING" id="6265.A0A0B2URJ8"/>
<dbReference type="EMBL" id="JPKZ01019029">
    <property type="protein sequence ID" value="KHN71844.1"/>
    <property type="molecule type" value="Genomic_DNA"/>
</dbReference>
<feature type="non-terminal residue" evidence="1">
    <location>
        <position position="67"/>
    </location>
</feature>
<reference evidence="1 2" key="1">
    <citation type="submission" date="2014-11" db="EMBL/GenBank/DDBJ databases">
        <title>Genetic blueprint of the zoonotic pathogen Toxocara canis.</title>
        <authorList>
            <person name="Zhu X.-Q."/>
            <person name="Korhonen P.K."/>
            <person name="Cai H."/>
            <person name="Young N.D."/>
            <person name="Nejsum P."/>
            <person name="von Samson-Himmelstjerna G."/>
            <person name="Boag P.R."/>
            <person name="Tan P."/>
            <person name="Li Q."/>
            <person name="Min J."/>
            <person name="Yang Y."/>
            <person name="Wang X."/>
            <person name="Fang X."/>
            <person name="Hall R.S."/>
            <person name="Hofmann A."/>
            <person name="Sternberg P.W."/>
            <person name="Jex A.R."/>
            <person name="Gasser R.B."/>
        </authorList>
    </citation>
    <scope>NUCLEOTIDE SEQUENCE [LARGE SCALE GENOMIC DNA]</scope>
    <source>
        <strain evidence="1">PN_DK_2014</strain>
    </source>
</reference>
<dbReference type="Proteomes" id="UP000031036">
    <property type="component" value="Unassembled WGS sequence"/>
</dbReference>
<name>A0A0B2URJ8_TOXCA</name>
<gene>
    <name evidence="1" type="primary">slc12a9</name>
    <name evidence="1" type="ORF">Tcan_01024</name>
</gene>
<sequence>FKVPSNASDPESPKIADFNQTLTANYTGFRLSTLADNMMPKYTYDYTTSKPTDFAIMFAIIFSGVTG</sequence>
<dbReference type="OrthoDB" id="2020542at2759"/>
<organism evidence="1 2">
    <name type="scientific">Toxocara canis</name>
    <name type="common">Canine roundworm</name>
    <dbReference type="NCBI Taxonomy" id="6265"/>
    <lineage>
        <taxon>Eukaryota</taxon>
        <taxon>Metazoa</taxon>
        <taxon>Ecdysozoa</taxon>
        <taxon>Nematoda</taxon>
        <taxon>Chromadorea</taxon>
        <taxon>Rhabditida</taxon>
        <taxon>Spirurina</taxon>
        <taxon>Ascaridomorpha</taxon>
        <taxon>Ascaridoidea</taxon>
        <taxon>Toxocaridae</taxon>
        <taxon>Toxocara</taxon>
    </lineage>
</organism>
<accession>A0A0B2URJ8</accession>
<evidence type="ECO:0000313" key="1">
    <source>
        <dbReference type="EMBL" id="KHN71844.1"/>
    </source>
</evidence>
<protein>
    <submittedName>
        <fullName evidence="1">Solute carrier family 12 member 9</fullName>
    </submittedName>
</protein>
<comment type="caution">
    <text evidence="1">The sequence shown here is derived from an EMBL/GenBank/DDBJ whole genome shotgun (WGS) entry which is preliminary data.</text>
</comment>
<feature type="non-terminal residue" evidence="1">
    <location>
        <position position="1"/>
    </location>
</feature>
<keyword evidence="2" id="KW-1185">Reference proteome</keyword>
<proteinExistence type="predicted"/>